<dbReference type="Pfam" id="PF16187">
    <property type="entry name" value="Peptidase_M16_M"/>
    <property type="match status" value="1"/>
</dbReference>
<evidence type="ECO:0000256" key="1">
    <source>
        <dbReference type="ARBA" id="ARBA00001947"/>
    </source>
</evidence>
<dbReference type="PATRIC" id="fig|1197174.4.peg.3021"/>
<proteinExistence type="inferred from homology"/>
<evidence type="ECO:0000256" key="10">
    <source>
        <dbReference type="ARBA" id="ARBA00023049"/>
    </source>
</evidence>
<dbReference type="Proteomes" id="UP000012043">
    <property type="component" value="Unassembled WGS sequence"/>
</dbReference>
<organism evidence="19 20">
    <name type="scientific">Alishewanella aestuarii B11</name>
    <dbReference type="NCBI Taxonomy" id="1197174"/>
    <lineage>
        <taxon>Bacteria</taxon>
        <taxon>Pseudomonadati</taxon>
        <taxon>Pseudomonadota</taxon>
        <taxon>Gammaproteobacteria</taxon>
        <taxon>Alteromonadales</taxon>
        <taxon>Alteromonadaceae</taxon>
        <taxon>Alishewanella</taxon>
    </lineage>
</organism>
<dbReference type="InterPro" id="IPR050626">
    <property type="entry name" value="Peptidase_M16"/>
</dbReference>
<dbReference type="Gene3D" id="3.30.830.10">
    <property type="entry name" value="Metalloenzyme, LuxS/M16 peptidase-like"/>
    <property type="match status" value="4"/>
</dbReference>
<evidence type="ECO:0000256" key="11">
    <source>
        <dbReference type="ARBA" id="ARBA00029597"/>
    </source>
</evidence>
<dbReference type="EC" id="3.4.24.55" evidence="4"/>
<dbReference type="PANTHER" id="PTHR43690:SF18">
    <property type="entry name" value="INSULIN-DEGRADING ENZYME-RELATED"/>
    <property type="match status" value="1"/>
</dbReference>
<feature type="domain" description="Peptidase M16 C-terminal" evidence="16">
    <location>
        <begin position="188"/>
        <end position="365"/>
    </location>
</feature>
<reference evidence="19 20" key="1">
    <citation type="journal article" date="2012" name="J. Bacteriol.">
        <title>Genome Sequence of Pectin-Degrading Alishewanella aestuarii Strain B11T, Isolated from Tidal Flat Sediment.</title>
        <authorList>
            <person name="Jung J."/>
            <person name="Choi S."/>
            <person name="Chun J."/>
            <person name="Park W."/>
        </authorList>
    </citation>
    <scope>NUCLEOTIDE SEQUENCE [LARGE SCALE GENOMIC DNA]</scope>
    <source>
        <strain evidence="19 20">B11</strain>
    </source>
</reference>
<keyword evidence="10" id="KW-0482">Metalloprotease</keyword>
<keyword evidence="6" id="KW-0645">Protease</keyword>
<dbReference type="GO" id="GO:0046872">
    <property type="term" value="F:metal ion binding"/>
    <property type="evidence" value="ECO:0007669"/>
    <property type="project" value="UniProtKB-KW"/>
</dbReference>
<dbReference type="PROSITE" id="PS00143">
    <property type="entry name" value="INSULINASE"/>
    <property type="match status" value="1"/>
</dbReference>
<dbReference type="InterPro" id="IPR032632">
    <property type="entry name" value="Peptidase_M16_M"/>
</dbReference>
<feature type="domain" description="Peptidase M16 N-terminal" evidence="15">
    <location>
        <begin position="27"/>
        <end position="142"/>
    </location>
</feature>
<dbReference type="FunFam" id="3.30.830.10:FF:000012">
    <property type="entry name" value="Protease 3"/>
    <property type="match status" value="1"/>
</dbReference>
<dbReference type="InterPro" id="IPR011249">
    <property type="entry name" value="Metalloenz_LuxS/M16"/>
</dbReference>
<evidence type="ECO:0000259" key="16">
    <source>
        <dbReference type="Pfam" id="PF05193"/>
    </source>
</evidence>
<dbReference type="Pfam" id="PF05193">
    <property type="entry name" value="Peptidase_M16_C"/>
    <property type="match status" value="1"/>
</dbReference>
<evidence type="ECO:0000259" key="18">
    <source>
        <dbReference type="Pfam" id="PF22456"/>
    </source>
</evidence>
<evidence type="ECO:0000256" key="12">
    <source>
        <dbReference type="ARBA" id="ARBA00031184"/>
    </source>
</evidence>
<sequence length="925" mass="104483">MASSPILQSPNDPRQYRHLVLANGLAVLLVQQADSEKSAAALTVNVGHFDDPIEREGLAHFLEHMLFLGSAAYPQAGELQQYISEHGGSHNAWTGTEHSQFYFDLEQQHFADGLSRFAAMFTAPLFSSDYVEKERQAIEAEFSLKLKDDSRRIYQVHKESINPAHPFAKFSVGNAQTLADQPHESLQQAVKRFFDSQYSAQRMSLCLVGPQSLAELQQLATRYFSAIKGDVAAKSPLQVPLYLAEHQGLQLNIRPHKSSQRLVVSFALPDIQPWYRYKIVSFLAHLLGDEGPGSLLAVLKAQGLVNQLSAGGGIDGSNYKDFTLAFELTQLGRQQYQQVVQAVFAKLQLLQQSAFPEQLFKERQKLLQWAYQFYEPATALQTAMDLSLNLQHYPLQDVIFGDYRMEPPPLALYQQLLSYFNAANLRLMLIADDVTTDRQARWYHTPYQLQAIDQSLLAALAQTALLDGIQLPEANPYLHADLTLLTAADHLDKPELFFTDPGLSLWYKADTDFNSPKGHIFIQLSLPNSCQTLQQQAASRLWVELLLDRFNQQLYAATTAGLNYFLHVHRQGLSLQTNGLSANQLRLVADLLAQLPDPQFCPQRFAELKQQLCRHWLNSSKNKPVATLFSKLSAVLQPQNPEPVQLATALAALSYADFQQFRQQVWQALHLEALLLGNWNRTDALALQQLLQHWQRQQGAIGQALKPQQCLIRDLGPVWLENPPDSPSDHALVIYLPAREKSPVMMALFMLANHILSPRYFHQLRTEQQLGYLVGTGYVPVNTLPGMAFYIQSPNQPAGTLYQATVAFFRQFISELNQLHDSDFQSLKQGLAAQLAERDISLSARAKRYWLALSQGDYSFDLTQQILNALQDIDRLRFQDFLKQLLAAEYDVLLFATDPPPADTYVKCLHKSQLTELLQQQQKCF</sequence>
<dbReference type="Pfam" id="PF00675">
    <property type="entry name" value="Peptidase_M16"/>
    <property type="match status" value="1"/>
</dbReference>
<dbReference type="EMBL" id="ALAB01000039">
    <property type="protein sequence ID" value="EJI84255.1"/>
    <property type="molecule type" value="Genomic_DNA"/>
</dbReference>
<gene>
    <name evidence="19" type="ORF">AEST_30890</name>
</gene>
<evidence type="ECO:0000256" key="6">
    <source>
        <dbReference type="ARBA" id="ARBA00022670"/>
    </source>
</evidence>
<comment type="cofactor">
    <cofactor evidence="1">
        <name>Zn(2+)</name>
        <dbReference type="ChEBI" id="CHEBI:29105"/>
    </cofactor>
</comment>
<name>J1Y921_9ALTE</name>
<evidence type="ECO:0000256" key="4">
    <source>
        <dbReference type="ARBA" id="ARBA00012449"/>
    </source>
</evidence>
<keyword evidence="20" id="KW-1185">Reference proteome</keyword>
<evidence type="ECO:0000256" key="7">
    <source>
        <dbReference type="ARBA" id="ARBA00022723"/>
    </source>
</evidence>
<dbReference type="PANTHER" id="PTHR43690">
    <property type="entry name" value="NARDILYSIN"/>
    <property type="match status" value="1"/>
</dbReference>
<evidence type="ECO:0000256" key="3">
    <source>
        <dbReference type="ARBA" id="ARBA00007261"/>
    </source>
</evidence>
<evidence type="ECO:0000259" key="15">
    <source>
        <dbReference type="Pfam" id="PF00675"/>
    </source>
</evidence>
<feature type="domain" description="Peptidase M16 middle/third" evidence="17">
    <location>
        <begin position="371"/>
        <end position="648"/>
    </location>
</feature>
<comment type="function">
    <text evidence="2">Endopeptidase that degrades small peptides of less than 7 kDa, such as glucagon and insulin.</text>
</comment>
<protein>
    <recommendedName>
        <fullName evidence="5">Protease 3</fullName>
        <ecNumber evidence="4">3.4.24.55</ecNumber>
    </recommendedName>
    <alternativeName>
        <fullName evidence="13">Pitrilysin</fullName>
    </alternativeName>
    <alternativeName>
        <fullName evidence="12">Protease III</fullName>
    </alternativeName>
    <alternativeName>
        <fullName evidence="11">Protease pi</fullName>
    </alternativeName>
</protein>
<keyword evidence="8" id="KW-0378">Hydrolase</keyword>
<dbReference type="InterPro" id="IPR011765">
    <property type="entry name" value="Pept_M16_N"/>
</dbReference>
<keyword evidence="9" id="KW-0862">Zinc</keyword>
<evidence type="ECO:0000256" key="13">
    <source>
        <dbReference type="ARBA" id="ARBA00033450"/>
    </source>
</evidence>
<dbReference type="AlphaFoldDB" id="J1Y921"/>
<dbReference type="GO" id="GO:0004222">
    <property type="term" value="F:metalloendopeptidase activity"/>
    <property type="evidence" value="ECO:0007669"/>
    <property type="project" value="UniProtKB-EC"/>
</dbReference>
<dbReference type="InterPro" id="IPR054734">
    <property type="entry name" value="PqqF-like_C_4"/>
</dbReference>
<comment type="caution">
    <text evidence="19">The sequence shown here is derived from an EMBL/GenBank/DDBJ whole genome shotgun (WGS) entry which is preliminary data.</text>
</comment>
<dbReference type="Pfam" id="PF22456">
    <property type="entry name" value="PqqF-like_C_4"/>
    <property type="match status" value="1"/>
</dbReference>
<dbReference type="InterPro" id="IPR007863">
    <property type="entry name" value="Peptidase_M16_C"/>
</dbReference>
<evidence type="ECO:0000256" key="8">
    <source>
        <dbReference type="ARBA" id="ARBA00022801"/>
    </source>
</evidence>
<evidence type="ECO:0000256" key="2">
    <source>
        <dbReference type="ARBA" id="ARBA00002184"/>
    </source>
</evidence>
<feature type="domain" description="Coenzyme PQQ synthesis protein F-like C-terminal lobe" evidence="18">
    <location>
        <begin position="751"/>
        <end position="850"/>
    </location>
</feature>
<evidence type="ECO:0000313" key="19">
    <source>
        <dbReference type="EMBL" id="EJI84255.1"/>
    </source>
</evidence>
<dbReference type="InterPro" id="IPR001431">
    <property type="entry name" value="Pept_M16_Zn_BS"/>
</dbReference>
<dbReference type="RefSeq" id="WP_008610122.1">
    <property type="nucleotide sequence ID" value="NZ_ALAB01000039.1"/>
</dbReference>
<evidence type="ECO:0000256" key="14">
    <source>
        <dbReference type="RuleBase" id="RU004447"/>
    </source>
</evidence>
<evidence type="ECO:0000259" key="17">
    <source>
        <dbReference type="Pfam" id="PF16187"/>
    </source>
</evidence>
<keyword evidence="7" id="KW-0479">Metal-binding</keyword>
<accession>J1Y921</accession>
<comment type="similarity">
    <text evidence="3 14">Belongs to the peptidase M16 family.</text>
</comment>
<evidence type="ECO:0000256" key="5">
    <source>
        <dbReference type="ARBA" id="ARBA00017565"/>
    </source>
</evidence>
<dbReference type="GO" id="GO:0006508">
    <property type="term" value="P:proteolysis"/>
    <property type="evidence" value="ECO:0007669"/>
    <property type="project" value="UniProtKB-KW"/>
</dbReference>
<dbReference type="GO" id="GO:0005737">
    <property type="term" value="C:cytoplasm"/>
    <property type="evidence" value="ECO:0007669"/>
    <property type="project" value="UniProtKB-ARBA"/>
</dbReference>
<evidence type="ECO:0000256" key="9">
    <source>
        <dbReference type="ARBA" id="ARBA00022833"/>
    </source>
</evidence>
<evidence type="ECO:0000313" key="20">
    <source>
        <dbReference type="Proteomes" id="UP000012043"/>
    </source>
</evidence>
<dbReference type="SUPFAM" id="SSF63411">
    <property type="entry name" value="LuxS/MPP-like metallohydrolase"/>
    <property type="match status" value="4"/>
</dbReference>